<dbReference type="OrthoDB" id="273319at2"/>
<keyword evidence="3" id="KW-1185">Reference proteome</keyword>
<sequence length="315" mass="34866">MIPRPFRLLGQLLASLTLLALVSTLLPQSASALGAPGSCGRPTGCNRYELIHAGSTYAWWTGRVIRHEFETTGEQLSDAANPVPGPFSRTGTPTMWAKRYGTLETHIEEPAGDVATDWNQSRRYGRWEVRFRSRTGDNRPKTPAGLPPYAVKIELVPGGAPTRCAPESVALASYTQTPGSRATVGLDRPGLHRSAVAAPSGPLFDVNDWNPTQDSRYGAWRVWAVEVTKKSVSWFLDGRIIRRLPIKNAMRGQRLHLRISYLGTPGFVQMDPLVTQVDWFRYYPLGRTTTKRRLVRQLRRAPRPAATAGYGTVGC</sequence>
<keyword evidence="1" id="KW-0732">Signal</keyword>
<proteinExistence type="predicted"/>
<gene>
    <name evidence="2" type="ORF">SAMN04487968_11350</name>
</gene>
<dbReference type="InterPro" id="IPR013320">
    <property type="entry name" value="ConA-like_dom_sf"/>
</dbReference>
<name>A0A1I1MS12_9ACTN</name>
<dbReference type="Gene3D" id="2.60.120.200">
    <property type="match status" value="1"/>
</dbReference>
<evidence type="ECO:0008006" key="4">
    <source>
        <dbReference type="Google" id="ProtNLM"/>
    </source>
</evidence>
<organism evidence="2 3">
    <name type="scientific">Nocardioides terrae</name>
    <dbReference type="NCBI Taxonomy" id="574651"/>
    <lineage>
        <taxon>Bacteria</taxon>
        <taxon>Bacillati</taxon>
        <taxon>Actinomycetota</taxon>
        <taxon>Actinomycetes</taxon>
        <taxon>Propionibacteriales</taxon>
        <taxon>Nocardioidaceae</taxon>
        <taxon>Nocardioides</taxon>
    </lineage>
</organism>
<dbReference type="RefSeq" id="WP_091125832.1">
    <property type="nucleotide sequence ID" value="NZ_FOLB01000013.1"/>
</dbReference>
<dbReference type="EMBL" id="FOLB01000013">
    <property type="protein sequence ID" value="SFC88161.1"/>
    <property type="molecule type" value="Genomic_DNA"/>
</dbReference>
<dbReference type="SUPFAM" id="SSF49899">
    <property type="entry name" value="Concanavalin A-like lectins/glucanases"/>
    <property type="match status" value="1"/>
</dbReference>
<feature type="chain" id="PRO_5038576533" description="Glycosyl hydrolases family 16" evidence="1">
    <location>
        <begin position="35"/>
        <end position="315"/>
    </location>
</feature>
<evidence type="ECO:0000313" key="2">
    <source>
        <dbReference type="EMBL" id="SFC88161.1"/>
    </source>
</evidence>
<dbReference type="Proteomes" id="UP000198832">
    <property type="component" value="Unassembled WGS sequence"/>
</dbReference>
<feature type="signal peptide" evidence="1">
    <location>
        <begin position="1"/>
        <end position="34"/>
    </location>
</feature>
<protein>
    <recommendedName>
        <fullName evidence="4">Glycosyl hydrolases family 16</fullName>
    </recommendedName>
</protein>
<evidence type="ECO:0000313" key="3">
    <source>
        <dbReference type="Proteomes" id="UP000198832"/>
    </source>
</evidence>
<evidence type="ECO:0000256" key="1">
    <source>
        <dbReference type="SAM" id="SignalP"/>
    </source>
</evidence>
<dbReference type="AlphaFoldDB" id="A0A1I1MS12"/>
<dbReference type="STRING" id="574651.SAMN04487968_11350"/>
<accession>A0A1I1MS12</accession>
<reference evidence="2 3" key="1">
    <citation type="submission" date="2016-10" db="EMBL/GenBank/DDBJ databases">
        <authorList>
            <person name="de Groot N.N."/>
        </authorList>
    </citation>
    <scope>NUCLEOTIDE SEQUENCE [LARGE SCALE GENOMIC DNA]</scope>
    <source>
        <strain evidence="2 3">CGMCC 1.7056</strain>
    </source>
</reference>